<dbReference type="SUPFAM" id="SSF50022">
    <property type="entry name" value="ISP domain"/>
    <property type="match status" value="1"/>
</dbReference>
<name>A0A2R5F1W4_9PROT</name>
<keyword evidence="4" id="KW-0479">Metal-binding</keyword>
<comment type="similarity">
    <text evidence="2">Belongs to the bacterial ring-hydroxylating dioxygenase alpha subunit family.</text>
</comment>
<dbReference type="PRINTS" id="PR00090">
    <property type="entry name" value="RNGDIOXGNASE"/>
</dbReference>
<organism evidence="9 10">
    <name type="scientific">Novimethylophilus kurashikiensis</name>
    <dbReference type="NCBI Taxonomy" id="1825523"/>
    <lineage>
        <taxon>Bacteria</taxon>
        <taxon>Pseudomonadati</taxon>
        <taxon>Pseudomonadota</taxon>
        <taxon>Betaproteobacteria</taxon>
        <taxon>Nitrosomonadales</taxon>
        <taxon>Methylophilaceae</taxon>
        <taxon>Novimethylophilus</taxon>
    </lineage>
</organism>
<dbReference type="InterPro" id="IPR015879">
    <property type="entry name" value="Ring_hydroxy_dOase_asu_C_dom"/>
</dbReference>
<protein>
    <submittedName>
        <fullName evidence="9">Rieske (2Fe-2S) protein</fullName>
    </submittedName>
</protein>
<evidence type="ECO:0000256" key="2">
    <source>
        <dbReference type="ARBA" id="ARBA00008751"/>
    </source>
</evidence>
<dbReference type="RefSeq" id="WP_109013876.1">
    <property type="nucleotide sequence ID" value="NZ_BDOQ01000001.1"/>
</dbReference>
<dbReference type="Gene3D" id="3.90.380.10">
    <property type="entry name" value="Naphthalene 1,2-dioxygenase Alpha Subunit, Chain A, domain 1"/>
    <property type="match status" value="1"/>
</dbReference>
<evidence type="ECO:0000256" key="4">
    <source>
        <dbReference type="ARBA" id="ARBA00022723"/>
    </source>
</evidence>
<keyword evidence="3" id="KW-0001">2Fe-2S</keyword>
<dbReference type="InterPro" id="IPR001663">
    <property type="entry name" value="Rng_hydr_dOase-A"/>
</dbReference>
<dbReference type="PROSITE" id="PS51296">
    <property type="entry name" value="RIESKE"/>
    <property type="match status" value="1"/>
</dbReference>
<dbReference type="GO" id="GO:0005506">
    <property type="term" value="F:iron ion binding"/>
    <property type="evidence" value="ECO:0007669"/>
    <property type="project" value="InterPro"/>
</dbReference>
<evidence type="ECO:0000313" key="9">
    <source>
        <dbReference type="EMBL" id="GBG12652.1"/>
    </source>
</evidence>
<proteinExistence type="inferred from homology"/>
<comment type="caution">
    <text evidence="9">The sequence shown here is derived from an EMBL/GenBank/DDBJ whole genome shotgun (WGS) entry which is preliminary data.</text>
</comment>
<dbReference type="Proteomes" id="UP000245081">
    <property type="component" value="Unassembled WGS sequence"/>
</dbReference>
<keyword evidence="10" id="KW-1185">Reference proteome</keyword>
<feature type="domain" description="Rieske" evidence="8">
    <location>
        <begin position="42"/>
        <end position="142"/>
    </location>
</feature>
<dbReference type="Pfam" id="PF00355">
    <property type="entry name" value="Rieske"/>
    <property type="match status" value="1"/>
</dbReference>
<evidence type="ECO:0000256" key="3">
    <source>
        <dbReference type="ARBA" id="ARBA00022714"/>
    </source>
</evidence>
<dbReference type="PANTHER" id="PTHR43756">
    <property type="entry name" value="CHOLINE MONOOXYGENASE, CHLOROPLASTIC"/>
    <property type="match status" value="1"/>
</dbReference>
<dbReference type="InterPro" id="IPR017941">
    <property type="entry name" value="Rieske_2Fe-2S"/>
</dbReference>
<evidence type="ECO:0000256" key="5">
    <source>
        <dbReference type="ARBA" id="ARBA00023002"/>
    </source>
</evidence>
<comment type="cofactor">
    <cofactor evidence="1">
        <name>Fe cation</name>
        <dbReference type="ChEBI" id="CHEBI:24875"/>
    </cofactor>
</comment>
<dbReference type="OrthoDB" id="9769355at2"/>
<dbReference type="Pfam" id="PF00848">
    <property type="entry name" value="Ring_hydroxyl_A"/>
    <property type="match status" value="1"/>
</dbReference>
<reference evidence="9 10" key="1">
    <citation type="journal article" date="2018" name="Environ. Microbiol.">
        <title>Isolation and genomic characterization of Novimethylophilus kurashikiensis gen. nov. sp. nov., a new lanthanide-dependent methylotrophic species of Methylophilaceae.</title>
        <authorList>
            <person name="Lv H."/>
            <person name="Sahin N."/>
            <person name="Tani A."/>
        </authorList>
    </citation>
    <scope>NUCLEOTIDE SEQUENCE [LARGE SCALE GENOMIC DNA]</scope>
    <source>
        <strain evidence="9 10">La2-4</strain>
    </source>
</reference>
<gene>
    <name evidence="9" type="ORF">NMK_0183</name>
</gene>
<evidence type="ECO:0000256" key="1">
    <source>
        <dbReference type="ARBA" id="ARBA00001962"/>
    </source>
</evidence>
<accession>A0A2R5F1W4</accession>
<keyword evidence="6" id="KW-0408">Iron</keyword>
<dbReference type="CDD" id="cd00680">
    <property type="entry name" value="RHO_alpha_C"/>
    <property type="match status" value="1"/>
</dbReference>
<dbReference type="SUPFAM" id="SSF55961">
    <property type="entry name" value="Bet v1-like"/>
    <property type="match status" value="1"/>
</dbReference>
<dbReference type="PANTHER" id="PTHR43756:SF5">
    <property type="entry name" value="CHOLINE MONOOXYGENASE, CHLOROPLASTIC"/>
    <property type="match status" value="1"/>
</dbReference>
<sequence>MQNLAPVTPIKRQSRPQLPVSWYVDPAIYELEKKFLFPNAPWYVGHELMVPNPGDYRSLEWMNHAKALVHSPQGVELISNICRHRQALMLKGHGHAQNIVCPLHRWTYDLEGQLIGAPHFEQNPCLNLAKTPLQNWNGLLFDGKRNVGADLTKLGFLKDFDFSGHVLDRVMIDEYNFNWKTFIEVYLEDYHVVPFHPGLGNFVNCDELKWEFGEWYSVQSVGVNNNLQKSGSPIYDRWQKQVLQYTNGKTPKYGAIWLVYYPFLMLEWYPHVLVVSNLIPRGPNRCTNVVEFYYPEDIALFEREFVEAEQAAYKETAIEDDDICQRMQDGRQALYEQGLDEFGPYQSPMEDGMEHFHHWVREQIEPHL</sequence>
<evidence type="ECO:0000259" key="8">
    <source>
        <dbReference type="PROSITE" id="PS51296"/>
    </source>
</evidence>
<dbReference type="GO" id="GO:0016491">
    <property type="term" value="F:oxidoreductase activity"/>
    <property type="evidence" value="ECO:0007669"/>
    <property type="project" value="UniProtKB-KW"/>
</dbReference>
<keyword evidence="5" id="KW-0560">Oxidoreductase</keyword>
<evidence type="ECO:0000256" key="6">
    <source>
        <dbReference type="ARBA" id="ARBA00023004"/>
    </source>
</evidence>
<dbReference type="CDD" id="cd03469">
    <property type="entry name" value="Rieske_RO_Alpha_N"/>
    <property type="match status" value="1"/>
</dbReference>
<dbReference type="EMBL" id="BDOQ01000001">
    <property type="protein sequence ID" value="GBG12652.1"/>
    <property type="molecule type" value="Genomic_DNA"/>
</dbReference>
<dbReference type="Gene3D" id="2.102.10.10">
    <property type="entry name" value="Rieske [2Fe-2S] iron-sulphur domain"/>
    <property type="match status" value="1"/>
</dbReference>
<evidence type="ECO:0000256" key="7">
    <source>
        <dbReference type="ARBA" id="ARBA00023014"/>
    </source>
</evidence>
<keyword evidence="7" id="KW-0411">Iron-sulfur</keyword>
<dbReference type="AlphaFoldDB" id="A0A2R5F1W4"/>
<evidence type="ECO:0000313" key="10">
    <source>
        <dbReference type="Proteomes" id="UP000245081"/>
    </source>
</evidence>
<dbReference type="GO" id="GO:0051537">
    <property type="term" value="F:2 iron, 2 sulfur cluster binding"/>
    <property type="evidence" value="ECO:0007669"/>
    <property type="project" value="UniProtKB-KW"/>
</dbReference>
<dbReference type="InterPro" id="IPR036922">
    <property type="entry name" value="Rieske_2Fe-2S_sf"/>
</dbReference>